<comment type="caution">
    <text evidence="5">The sequence shown here is derived from an EMBL/GenBank/DDBJ whole genome shotgun (WGS) entry which is preliminary data.</text>
</comment>
<dbReference type="InterPro" id="IPR036291">
    <property type="entry name" value="NAD(P)-bd_dom_sf"/>
</dbReference>
<dbReference type="InterPro" id="IPR013149">
    <property type="entry name" value="ADH-like_C"/>
</dbReference>
<dbReference type="Pfam" id="PF00107">
    <property type="entry name" value="ADH_zinc_N"/>
    <property type="match status" value="1"/>
</dbReference>
<dbReference type="Pfam" id="PF08240">
    <property type="entry name" value="ADH_N"/>
    <property type="match status" value="1"/>
</dbReference>
<gene>
    <name evidence="5" type="ORF">GTA08_BOTSDO10446</name>
</gene>
<evidence type="ECO:0000259" key="4">
    <source>
        <dbReference type="SMART" id="SM00829"/>
    </source>
</evidence>
<evidence type="ECO:0000313" key="6">
    <source>
        <dbReference type="Proteomes" id="UP000572817"/>
    </source>
</evidence>
<accession>A0A8H4IJV9</accession>
<dbReference type="PANTHER" id="PTHR45348:SF2">
    <property type="entry name" value="ZINC-TYPE ALCOHOL DEHYDROGENASE-LIKE PROTEIN C2E1P3.01"/>
    <property type="match status" value="1"/>
</dbReference>
<name>A0A8H4IJV9_9PEZI</name>
<evidence type="ECO:0000313" key="5">
    <source>
        <dbReference type="EMBL" id="KAF4302491.1"/>
    </source>
</evidence>
<dbReference type="EMBL" id="WWBZ02000073">
    <property type="protein sequence ID" value="KAF4302491.1"/>
    <property type="molecule type" value="Genomic_DNA"/>
</dbReference>
<dbReference type="InterPro" id="IPR047122">
    <property type="entry name" value="Trans-enoyl_RdTase-like"/>
</dbReference>
<dbReference type="Gene3D" id="3.90.180.10">
    <property type="entry name" value="Medium-chain alcohol dehydrogenases, catalytic domain"/>
    <property type="match status" value="1"/>
</dbReference>
<evidence type="ECO:0000256" key="1">
    <source>
        <dbReference type="ARBA" id="ARBA00008072"/>
    </source>
</evidence>
<dbReference type="SUPFAM" id="SSF51735">
    <property type="entry name" value="NAD(P)-binding Rossmann-fold domains"/>
    <property type="match status" value="1"/>
</dbReference>
<keyword evidence="3" id="KW-0560">Oxidoreductase</keyword>
<sequence length="347" mass="36080">MTNPTNTAAYLVSEKAHPLEVREAPYPTPGPNEFVIQAHAVAINPADFILQDQTIPFPLPSPYILGHDVAGTVLASAHPAYPAGTRVLGLSTTFDTQDASSAAFQQYVKLAPPMTTRLPDAIPFEAAATLPLGVATASAGLFEAAHLGLRYPGAAAGNDREKEVVLVWGAASSVGAYAVQLARGAGYDVFGVASAANGGYVRDVLGAAAVFDYREEGVVGEILEALEGRRFAGAYDAVSQGGAVEACLEVAGRVGEGGKRFVSSVGFLPEGVKVPEGVQTNRIWGSMSRHSPVGKAVFEDFLPGALEDGRFVPAPKAEVVGKGLENVQKAIDILRKGVSAKKLVVSL</sequence>
<dbReference type="AlphaFoldDB" id="A0A8H4IJV9"/>
<dbReference type="Proteomes" id="UP000572817">
    <property type="component" value="Unassembled WGS sequence"/>
</dbReference>
<proteinExistence type="inferred from homology"/>
<comment type="similarity">
    <text evidence="1">Belongs to the zinc-containing alcohol dehydrogenase family.</text>
</comment>
<dbReference type="InterPro" id="IPR013154">
    <property type="entry name" value="ADH-like_N"/>
</dbReference>
<dbReference type="InterPro" id="IPR011032">
    <property type="entry name" value="GroES-like_sf"/>
</dbReference>
<evidence type="ECO:0000256" key="2">
    <source>
        <dbReference type="ARBA" id="ARBA00011245"/>
    </source>
</evidence>
<comment type="subunit">
    <text evidence="2">Monomer.</text>
</comment>
<keyword evidence="6" id="KW-1185">Reference proteome</keyword>
<dbReference type="InterPro" id="IPR020843">
    <property type="entry name" value="ER"/>
</dbReference>
<dbReference type="PANTHER" id="PTHR45348">
    <property type="entry name" value="HYPOTHETICAL OXIDOREDUCTASE (EUROFUNG)"/>
    <property type="match status" value="1"/>
</dbReference>
<organism evidence="5 6">
    <name type="scientific">Botryosphaeria dothidea</name>
    <dbReference type="NCBI Taxonomy" id="55169"/>
    <lineage>
        <taxon>Eukaryota</taxon>
        <taxon>Fungi</taxon>
        <taxon>Dikarya</taxon>
        <taxon>Ascomycota</taxon>
        <taxon>Pezizomycotina</taxon>
        <taxon>Dothideomycetes</taxon>
        <taxon>Dothideomycetes incertae sedis</taxon>
        <taxon>Botryosphaeriales</taxon>
        <taxon>Botryosphaeriaceae</taxon>
        <taxon>Botryosphaeria</taxon>
    </lineage>
</organism>
<dbReference type="SUPFAM" id="SSF50129">
    <property type="entry name" value="GroES-like"/>
    <property type="match status" value="1"/>
</dbReference>
<feature type="domain" description="Enoyl reductase (ER)" evidence="4">
    <location>
        <begin position="16"/>
        <end position="345"/>
    </location>
</feature>
<dbReference type="OrthoDB" id="10257049at2759"/>
<dbReference type="GO" id="GO:0016651">
    <property type="term" value="F:oxidoreductase activity, acting on NAD(P)H"/>
    <property type="evidence" value="ECO:0007669"/>
    <property type="project" value="InterPro"/>
</dbReference>
<reference evidence="5" key="1">
    <citation type="submission" date="2020-04" db="EMBL/GenBank/DDBJ databases">
        <title>Genome Assembly and Annotation of Botryosphaeria dothidea sdau 11-99, a Latent Pathogen of Apple Fruit Ring Rot in China.</title>
        <authorList>
            <person name="Yu C."/>
            <person name="Diao Y."/>
            <person name="Lu Q."/>
            <person name="Zhao J."/>
            <person name="Cui S."/>
            <person name="Peng C."/>
            <person name="He B."/>
            <person name="Liu H."/>
        </authorList>
    </citation>
    <scope>NUCLEOTIDE SEQUENCE [LARGE SCALE GENOMIC DNA]</scope>
    <source>
        <strain evidence="5">Sdau11-99</strain>
    </source>
</reference>
<dbReference type="SMART" id="SM00829">
    <property type="entry name" value="PKS_ER"/>
    <property type="match status" value="1"/>
</dbReference>
<protein>
    <submittedName>
        <fullName evidence="5">Zinc-binding alcohol dehydrogenase domain-containing protein cipB</fullName>
    </submittedName>
</protein>
<evidence type="ECO:0000256" key="3">
    <source>
        <dbReference type="ARBA" id="ARBA00023002"/>
    </source>
</evidence>
<dbReference type="CDD" id="cd08249">
    <property type="entry name" value="enoyl_reductase_like"/>
    <property type="match status" value="1"/>
</dbReference>
<dbReference type="Gene3D" id="3.40.50.720">
    <property type="entry name" value="NAD(P)-binding Rossmann-like Domain"/>
    <property type="match status" value="1"/>
</dbReference>